<dbReference type="FunFam" id="3.30.160.60:FF:002343">
    <property type="entry name" value="Zinc finger protein 33A"/>
    <property type="match status" value="1"/>
</dbReference>
<name>A0A3Q3E9R9_HIPCM</name>
<keyword evidence="2" id="KW-0479">Metal-binding</keyword>
<dbReference type="AlphaFoldDB" id="A0A3Q3E9R9"/>
<dbReference type="KEGG" id="hcq:109525807"/>
<feature type="domain" description="C2H2-type" evidence="9">
    <location>
        <begin position="322"/>
        <end position="349"/>
    </location>
</feature>
<evidence type="ECO:0000259" key="9">
    <source>
        <dbReference type="PROSITE" id="PS50157"/>
    </source>
</evidence>
<dbReference type="GO" id="GO:0000981">
    <property type="term" value="F:DNA-binding transcription factor activity, RNA polymerase II-specific"/>
    <property type="evidence" value="ECO:0007669"/>
    <property type="project" value="TreeGrafter"/>
</dbReference>
<dbReference type="Ensembl" id="ENSHCOT00000023736.1">
    <property type="protein sequence ID" value="ENSHCOP00000027522.1"/>
    <property type="gene ID" value="ENSHCOG00000019389.1"/>
</dbReference>
<dbReference type="SMART" id="SM00355">
    <property type="entry name" value="ZnF_C2H2"/>
    <property type="match status" value="5"/>
</dbReference>
<feature type="compositionally biased region" description="Basic and acidic residues" evidence="8">
    <location>
        <begin position="122"/>
        <end position="135"/>
    </location>
</feature>
<dbReference type="FunFam" id="3.30.160.60:FF:000624">
    <property type="entry name" value="zinc finger protein 697"/>
    <property type="match status" value="2"/>
</dbReference>
<sequence>MCKVQQMLRALLNQRLSAAVEEVVGVFERTIAEYEEQLCRTKEENERQRQLLDAVFKTQGGHKRDVSEDDPVKQEWRSGVEQQDLAHPHIKKEKVEEQEWRSGVEQQDPARPNIKEEEVEEQLQRPELLEDHVIKIENCQSEENRGTEPPSSNSGRHVTTQGDGDHCGGPQADGRFAPLSVSDGMTSHLPDIDNKQWKVDVRCHTDDRCWKCSQCDKVFFNQTHLNRHMGWHTGERPFMCSDCGQAFFKEPHLTTHRRTHTGEKPFSCSVCSKSFSVRFGLTQHMRTHNQEKPFRCSVCDKRFAYPVSLMRHASTHTGENTHSCSVCHASFRLRSSLMIHMRIHTGEKLFSCPVCKKTFCAGTCL</sequence>
<evidence type="ECO:0000313" key="10">
    <source>
        <dbReference type="Ensembl" id="ENSHCOP00000027522.1"/>
    </source>
</evidence>
<feature type="domain" description="C2H2-type" evidence="9">
    <location>
        <begin position="266"/>
        <end position="293"/>
    </location>
</feature>
<evidence type="ECO:0000256" key="1">
    <source>
        <dbReference type="ARBA" id="ARBA00004123"/>
    </source>
</evidence>
<evidence type="ECO:0000256" key="4">
    <source>
        <dbReference type="ARBA" id="ARBA00022771"/>
    </source>
</evidence>
<dbReference type="InterPro" id="IPR013087">
    <property type="entry name" value="Znf_C2H2_type"/>
</dbReference>
<dbReference type="PANTHER" id="PTHR24394:SF44">
    <property type="entry name" value="ZINC FINGER PROTEIN 271-LIKE"/>
    <property type="match status" value="1"/>
</dbReference>
<evidence type="ECO:0000256" key="6">
    <source>
        <dbReference type="ARBA" id="ARBA00023242"/>
    </source>
</evidence>
<protein>
    <submittedName>
        <fullName evidence="10">Zinc finger protein 37 homolog</fullName>
    </submittedName>
</protein>
<feature type="domain" description="C2H2-type" evidence="9">
    <location>
        <begin position="238"/>
        <end position="265"/>
    </location>
</feature>
<accession>A0A3Q3E9R9</accession>
<feature type="compositionally biased region" description="Basic and acidic residues" evidence="8">
    <location>
        <begin position="62"/>
        <end position="78"/>
    </location>
</feature>
<evidence type="ECO:0000256" key="2">
    <source>
        <dbReference type="ARBA" id="ARBA00022723"/>
    </source>
</evidence>
<feature type="domain" description="C2H2-type" evidence="9">
    <location>
        <begin position="294"/>
        <end position="321"/>
    </location>
</feature>
<dbReference type="FunFam" id="3.30.160.60:FF:000557">
    <property type="entry name" value="zinc finger and SCAN domain-containing protein 29"/>
    <property type="match status" value="1"/>
</dbReference>
<dbReference type="FunFam" id="3.30.160.60:FF:000446">
    <property type="entry name" value="Zinc finger protein"/>
    <property type="match status" value="1"/>
</dbReference>
<dbReference type="PROSITE" id="PS50157">
    <property type="entry name" value="ZINC_FINGER_C2H2_2"/>
    <property type="match status" value="5"/>
</dbReference>
<dbReference type="Pfam" id="PF00096">
    <property type="entry name" value="zf-C2H2"/>
    <property type="match status" value="5"/>
</dbReference>
<dbReference type="GeneTree" id="ENSGT01150000286958"/>
<dbReference type="GO" id="GO:0008270">
    <property type="term" value="F:zinc ion binding"/>
    <property type="evidence" value="ECO:0007669"/>
    <property type="project" value="UniProtKB-KW"/>
</dbReference>
<keyword evidence="11" id="KW-1185">Reference proteome</keyword>
<dbReference type="Proteomes" id="UP000264820">
    <property type="component" value="Unplaced"/>
</dbReference>
<feature type="domain" description="C2H2-type" evidence="9">
    <location>
        <begin position="210"/>
        <end position="237"/>
    </location>
</feature>
<feature type="compositionally biased region" description="Polar residues" evidence="8">
    <location>
        <begin position="149"/>
        <end position="162"/>
    </location>
</feature>
<dbReference type="SUPFAM" id="SSF57667">
    <property type="entry name" value="beta-beta-alpha zinc fingers"/>
    <property type="match status" value="3"/>
</dbReference>
<feature type="region of interest" description="Disordered" evidence="8">
    <location>
        <begin position="54"/>
        <end position="171"/>
    </location>
</feature>
<evidence type="ECO:0000313" key="11">
    <source>
        <dbReference type="Proteomes" id="UP000264820"/>
    </source>
</evidence>
<reference evidence="10" key="1">
    <citation type="submission" date="2025-08" db="UniProtKB">
        <authorList>
            <consortium name="Ensembl"/>
        </authorList>
    </citation>
    <scope>IDENTIFICATION</scope>
</reference>
<dbReference type="PANTHER" id="PTHR24394">
    <property type="entry name" value="ZINC FINGER PROTEIN"/>
    <property type="match status" value="1"/>
</dbReference>
<feature type="compositionally biased region" description="Basic and acidic residues" evidence="8">
    <location>
        <begin position="93"/>
        <end position="102"/>
    </location>
</feature>
<comment type="subcellular location">
    <subcellularLocation>
        <location evidence="1">Nucleus</location>
    </subcellularLocation>
</comment>
<reference evidence="10" key="2">
    <citation type="submission" date="2025-09" db="UniProtKB">
        <authorList>
            <consortium name="Ensembl"/>
        </authorList>
    </citation>
    <scope>IDENTIFICATION</scope>
</reference>
<keyword evidence="6" id="KW-0539">Nucleus</keyword>
<organism evidence="10 11">
    <name type="scientific">Hippocampus comes</name>
    <name type="common">Tiger tail seahorse</name>
    <dbReference type="NCBI Taxonomy" id="109280"/>
    <lineage>
        <taxon>Eukaryota</taxon>
        <taxon>Metazoa</taxon>
        <taxon>Chordata</taxon>
        <taxon>Craniata</taxon>
        <taxon>Vertebrata</taxon>
        <taxon>Euteleostomi</taxon>
        <taxon>Actinopterygii</taxon>
        <taxon>Neopterygii</taxon>
        <taxon>Teleostei</taxon>
        <taxon>Neoteleostei</taxon>
        <taxon>Acanthomorphata</taxon>
        <taxon>Syngnathiaria</taxon>
        <taxon>Syngnathiformes</taxon>
        <taxon>Syngnathoidei</taxon>
        <taxon>Syngnathidae</taxon>
        <taxon>Hippocampus</taxon>
    </lineage>
</organism>
<dbReference type="GeneID" id="109525807"/>
<keyword evidence="4 7" id="KW-0863">Zinc-finger</keyword>
<proteinExistence type="predicted"/>
<evidence type="ECO:0000256" key="5">
    <source>
        <dbReference type="ARBA" id="ARBA00022833"/>
    </source>
</evidence>
<dbReference type="Gene3D" id="3.30.160.60">
    <property type="entry name" value="Classic Zinc Finger"/>
    <property type="match status" value="6"/>
</dbReference>
<dbReference type="RefSeq" id="XP_019742148.1">
    <property type="nucleotide sequence ID" value="XM_019886589.1"/>
</dbReference>
<evidence type="ECO:0000256" key="8">
    <source>
        <dbReference type="SAM" id="MobiDB-lite"/>
    </source>
</evidence>
<evidence type="ECO:0000256" key="3">
    <source>
        <dbReference type="ARBA" id="ARBA00022737"/>
    </source>
</evidence>
<evidence type="ECO:0000256" key="7">
    <source>
        <dbReference type="PROSITE-ProRule" id="PRU00042"/>
    </source>
</evidence>
<dbReference type="OMA" id="MRHASTH"/>
<dbReference type="PROSITE" id="PS00028">
    <property type="entry name" value="ZINC_FINGER_C2H2_1"/>
    <property type="match status" value="5"/>
</dbReference>
<dbReference type="GO" id="GO:0005634">
    <property type="term" value="C:nucleus"/>
    <property type="evidence" value="ECO:0007669"/>
    <property type="project" value="UniProtKB-SubCell"/>
</dbReference>
<keyword evidence="3" id="KW-0677">Repeat</keyword>
<dbReference type="InterPro" id="IPR036236">
    <property type="entry name" value="Znf_C2H2_sf"/>
</dbReference>
<keyword evidence="5" id="KW-0862">Zinc</keyword>
<dbReference type="OrthoDB" id="8117402at2759"/>